<name>A0ABS5IWI6_9BACT</name>
<reference evidence="2 3" key="1">
    <citation type="submission" date="2021-04" db="EMBL/GenBank/DDBJ databases">
        <title>Chitinophaga sp. nov., isolated from the rhizosphere soil.</title>
        <authorList>
            <person name="He S."/>
        </authorList>
    </citation>
    <scope>NUCLEOTIDE SEQUENCE [LARGE SCALE GENOMIC DNA]</scope>
    <source>
        <strain evidence="2 3">2R12</strain>
    </source>
</reference>
<sequence length="243" mass="28072">MKHLLIAIAVFIAGTASAQKALYKWEDELCSYQGVFDSKKITWERINNCQRLVLKQDFDVTVMPAVFKPTDIDQLHPEALEEEFTRVNTALKKLDLPATPFWQNFKAAKLKEQQQRYEFHRAYFKAYKDVNALKTYQSKNPDVERHARALMAGGDSLLQDWYTLTKEGAARNSDPDRIMQEYKAQLASPDKLRHAFVYVIAFGWGNSANSVIETANDIYTPETIQKEWKKLFLSTKTIHCDEP</sequence>
<accession>A0ABS5IWI6</accession>
<feature type="chain" id="PRO_5046937275" evidence="1">
    <location>
        <begin position="19"/>
        <end position="243"/>
    </location>
</feature>
<evidence type="ECO:0000256" key="1">
    <source>
        <dbReference type="SAM" id="SignalP"/>
    </source>
</evidence>
<dbReference type="Proteomes" id="UP000676386">
    <property type="component" value="Unassembled WGS sequence"/>
</dbReference>
<keyword evidence="1" id="KW-0732">Signal</keyword>
<organism evidence="2 3">
    <name type="scientific">Chitinophaga hostae</name>
    <dbReference type="NCBI Taxonomy" id="2831022"/>
    <lineage>
        <taxon>Bacteria</taxon>
        <taxon>Pseudomonadati</taxon>
        <taxon>Bacteroidota</taxon>
        <taxon>Chitinophagia</taxon>
        <taxon>Chitinophagales</taxon>
        <taxon>Chitinophagaceae</taxon>
        <taxon>Chitinophaga</taxon>
    </lineage>
</organism>
<keyword evidence="3" id="KW-1185">Reference proteome</keyword>
<protein>
    <submittedName>
        <fullName evidence="2">Uncharacterized protein</fullName>
    </submittedName>
</protein>
<evidence type="ECO:0000313" key="2">
    <source>
        <dbReference type="EMBL" id="MBS0027311.1"/>
    </source>
</evidence>
<dbReference type="RefSeq" id="WP_211972414.1">
    <property type="nucleotide sequence ID" value="NZ_JAGTXB010000003.1"/>
</dbReference>
<comment type="caution">
    <text evidence="2">The sequence shown here is derived from an EMBL/GenBank/DDBJ whole genome shotgun (WGS) entry which is preliminary data.</text>
</comment>
<proteinExistence type="predicted"/>
<gene>
    <name evidence="2" type="ORF">KE626_08325</name>
</gene>
<evidence type="ECO:0000313" key="3">
    <source>
        <dbReference type="Proteomes" id="UP000676386"/>
    </source>
</evidence>
<dbReference type="EMBL" id="JAGTXB010000003">
    <property type="protein sequence ID" value="MBS0027311.1"/>
    <property type="molecule type" value="Genomic_DNA"/>
</dbReference>
<feature type="signal peptide" evidence="1">
    <location>
        <begin position="1"/>
        <end position="18"/>
    </location>
</feature>